<sequence length="247" mass="25576">MNFAGKTAVVTGGSRGIGRAICEELARGGANVVLCYAGRAEAAQETVTACEDLGAKALAVQCNVADEAQVKALMDAAVKEFGRIDILVNNAGVTRDGLVMMMKEADFDAVIDTNLKGTFLCMKAVSRIMMKQRYGRIVNLSSVVGLRGNAGQVNYAASKAGVVGMTKSLAKELASRGVTVNAVAPGFIETDMTAAMPQAAKDAMMPTIPMQRLGAPEDVAKAVAFLASDEAAYVTGQVLAVDGGMAM</sequence>
<dbReference type="SMART" id="SM00822">
    <property type="entry name" value="PKS_KR"/>
    <property type="match status" value="1"/>
</dbReference>
<keyword evidence="6 13" id="KW-0521">NADP</keyword>
<dbReference type="PRINTS" id="PR00081">
    <property type="entry name" value="GDHRDH"/>
</dbReference>
<protein>
    <recommendedName>
        <fullName evidence="14">3-oxoacyl-[acyl-carrier-protein] reductase</fullName>
        <ecNumber evidence="14">1.1.1.100</ecNumber>
    </recommendedName>
</protein>
<dbReference type="GO" id="GO:0006633">
    <property type="term" value="P:fatty acid biosynthetic process"/>
    <property type="evidence" value="ECO:0007669"/>
    <property type="project" value="UniProtKB-UniPathway"/>
</dbReference>
<evidence type="ECO:0000256" key="3">
    <source>
        <dbReference type="ARBA" id="ARBA00006484"/>
    </source>
</evidence>
<evidence type="ECO:0000256" key="4">
    <source>
        <dbReference type="ARBA" id="ARBA00022516"/>
    </source>
</evidence>
<feature type="active site" description="Proton acceptor" evidence="12">
    <location>
        <position position="155"/>
    </location>
</feature>
<dbReference type="PROSITE" id="PS00061">
    <property type="entry name" value="ADH_SHORT"/>
    <property type="match status" value="1"/>
</dbReference>
<dbReference type="PRINTS" id="PR00080">
    <property type="entry name" value="SDRFAMILY"/>
</dbReference>
<dbReference type="NCBIfam" id="NF004198">
    <property type="entry name" value="PRK05653.1-3"/>
    <property type="match status" value="1"/>
</dbReference>
<reference evidence="17" key="1">
    <citation type="submission" date="2018-12" db="EMBL/GenBank/DDBJ databases">
        <title>Dusodibacter welbiota gen. nov., sp. nov., isolated from human faeces and emended description of the Oscillibacter genus.</title>
        <authorList>
            <person name="Le Roy T."/>
            <person name="Van der Smissen P."/>
            <person name="Delzenne N."/>
            <person name="Muccioli G."/>
            <person name="Collet J.F."/>
            <person name="Cani P.D."/>
        </authorList>
    </citation>
    <scope>NUCLEOTIDE SEQUENCE [LARGE SCALE GENOMIC DNA]</scope>
    <source>
        <strain evidence="17">J115</strain>
    </source>
</reference>
<feature type="binding site" evidence="13">
    <location>
        <position position="188"/>
    </location>
    <ligand>
        <name>NADP(+)</name>
        <dbReference type="ChEBI" id="CHEBI:58349"/>
    </ligand>
</feature>
<evidence type="ECO:0000256" key="5">
    <source>
        <dbReference type="ARBA" id="ARBA00022832"/>
    </source>
</evidence>
<evidence type="ECO:0000256" key="8">
    <source>
        <dbReference type="ARBA" id="ARBA00023098"/>
    </source>
</evidence>
<evidence type="ECO:0000256" key="6">
    <source>
        <dbReference type="ARBA" id="ARBA00022857"/>
    </source>
</evidence>
<organism evidence="16 17">
    <name type="scientific">Dysosmobacter welbionis</name>
    <dbReference type="NCBI Taxonomy" id="2093857"/>
    <lineage>
        <taxon>Bacteria</taxon>
        <taxon>Bacillati</taxon>
        <taxon>Bacillota</taxon>
        <taxon>Clostridia</taxon>
        <taxon>Eubacteriales</taxon>
        <taxon>Oscillospiraceae</taxon>
        <taxon>Dysosmobacter</taxon>
    </lineage>
</organism>
<comment type="pathway">
    <text evidence="2 14">Lipid metabolism; fatty acid biosynthesis.</text>
</comment>
<evidence type="ECO:0000256" key="11">
    <source>
        <dbReference type="ARBA" id="ARBA00048508"/>
    </source>
</evidence>
<dbReference type="SUPFAM" id="SSF51735">
    <property type="entry name" value="NAD(P)-binding Rossmann-fold domains"/>
    <property type="match status" value="1"/>
</dbReference>
<keyword evidence="7 14" id="KW-0560">Oxidoreductase</keyword>
<dbReference type="InterPro" id="IPR036291">
    <property type="entry name" value="NAD(P)-bd_dom_sf"/>
</dbReference>
<evidence type="ECO:0000256" key="13">
    <source>
        <dbReference type="PIRSR" id="PIRSR611284-2"/>
    </source>
</evidence>
<dbReference type="Proteomes" id="UP000298642">
    <property type="component" value="Chromosome"/>
</dbReference>
<dbReference type="NCBIfam" id="NF009466">
    <property type="entry name" value="PRK12826.1-2"/>
    <property type="match status" value="1"/>
</dbReference>
<gene>
    <name evidence="16" type="primary">fabG</name>
    <name evidence="16" type="ORF">EIO64_13305</name>
</gene>
<evidence type="ECO:0000259" key="15">
    <source>
        <dbReference type="SMART" id="SM00822"/>
    </source>
</evidence>
<evidence type="ECO:0000256" key="2">
    <source>
        <dbReference type="ARBA" id="ARBA00005194"/>
    </source>
</evidence>
<dbReference type="CDD" id="cd05333">
    <property type="entry name" value="BKR_SDR_c"/>
    <property type="match status" value="1"/>
</dbReference>
<dbReference type="FunFam" id="3.40.50.720:FF:000037">
    <property type="entry name" value="3-oxoacyl-[acyl-carrier-protein] reductase FabG"/>
    <property type="match status" value="1"/>
</dbReference>
<dbReference type="EC" id="1.1.1.100" evidence="14"/>
<dbReference type="PANTHER" id="PTHR42879">
    <property type="entry name" value="3-OXOACYL-(ACYL-CARRIER-PROTEIN) REDUCTASE"/>
    <property type="match status" value="1"/>
</dbReference>
<keyword evidence="5 14" id="KW-0276">Fatty acid metabolism</keyword>
<feature type="binding site" evidence="13">
    <location>
        <begin position="12"/>
        <end position="15"/>
    </location>
    <ligand>
        <name>NADP(+)</name>
        <dbReference type="ChEBI" id="CHEBI:58349"/>
    </ligand>
</feature>
<dbReference type="InterPro" id="IPR057326">
    <property type="entry name" value="KR_dom"/>
</dbReference>
<dbReference type="KEGG" id="obj:EIO64_13305"/>
<dbReference type="InterPro" id="IPR002347">
    <property type="entry name" value="SDR_fam"/>
</dbReference>
<dbReference type="PANTHER" id="PTHR42879:SF2">
    <property type="entry name" value="3-OXOACYL-[ACYL-CARRIER-PROTEIN] REDUCTASE FABG"/>
    <property type="match status" value="1"/>
</dbReference>
<dbReference type="Gene3D" id="3.40.50.720">
    <property type="entry name" value="NAD(P)-binding Rossmann-like Domain"/>
    <property type="match status" value="1"/>
</dbReference>
<dbReference type="GO" id="GO:0004316">
    <property type="term" value="F:3-oxoacyl-[acyl-carrier-protein] reductase (NADPH) activity"/>
    <property type="evidence" value="ECO:0007669"/>
    <property type="project" value="UniProtKB-UniRule"/>
</dbReference>
<proteinExistence type="inferred from homology"/>
<dbReference type="GO" id="GO:0008202">
    <property type="term" value="P:steroid metabolic process"/>
    <property type="evidence" value="ECO:0007669"/>
    <property type="project" value="UniProtKB-KW"/>
</dbReference>
<dbReference type="EMBL" id="CP034413">
    <property type="protein sequence ID" value="QCI61052.1"/>
    <property type="molecule type" value="Genomic_DNA"/>
</dbReference>
<evidence type="ECO:0000256" key="10">
    <source>
        <dbReference type="ARBA" id="ARBA00023221"/>
    </source>
</evidence>
<dbReference type="InterPro" id="IPR011284">
    <property type="entry name" value="3oxo_ACP_reduc"/>
</dbReference>
<evidence type="ECO:0000256" key="12">
    <source>
        <dbReference type="PIRSR" id="PIRSR611284-1"/>
    </source>
</evidence>
<dbReference type="GO" id="GO:0051287">
    <property type="term" value="F:NAD binding"/>
    <property type="evidence" value="ECO:0007669"/>
    <property type="project" value="UniProtKB-UniRule"/>
</dbReference>
<keyword evidence="17" id="KW-1185">Reference proteome</keyword>
<dbReference type="NCBIfam" id="TIGR01830">
    <property type="entry name" value="3oxo_ACP_reduc"/>
    <property type="match status" value="1"/>
</dbReference>
<keyword evidence="9 14" id="KW-0275">Fatty acid biosynthesis</keyword>
<dbReference type="GeneID" id="89521583"/>
<comment type="function">
    <text evidence="1 14">Catalyzes the NADPH-dependent reduction of beta-ketoacyl-ACP substrates to beta-hydroxyacyl-ACP products, the first reductive step in the elongation cycle of fatty acid biosynthesis.</text>
</comment>
<evidence type="ECO:0000313" key="17">
    <source>
        <dbReference type="Proteomes" id="UP000298642"/>
    </source>
</evidence>
<feature type="binding site" evidence="13">
    <location>
        <begin position="155"/>
        <end position="159"/>
    </location>
    <ligand>
        <name>NADP(+)</name>
        <dbReference type="ChEBI" id="CHEBI:58349"/>
    </ligand>
</feature>
<keyword evidence="8 14" id="KW-0443">Lipid metabolism</keyword>
<comment type="similarity">
    <text evidence="3 14">Belongs to the short-chain dehydrogenases/reductases (SDR) family.</text>
</comment>
<evidence type="ECO:0000256" key="9">
    <source>
        <dbReference type="ARBA" id="ARBA00023160"/>
    </source>
</evidence>
<dbReference type="NCBIfam" id="NF005559">
    <property type="entry name" value="PRK07231.1"/>
    <property type="match status" value="1"/>
</dbReference>
<name>A0A4D7B3M3_9FIRM</name>
<evidence type="ECO:0000256" key="14">
    <source>
        <dbReference type="RuleBase" id="RU366074"/>
    </source>
</evidence>
<evidence type="ECO:0000256" key="7">
    <source>
        <dbReference type="ARBA" id="ARBA00023002"/>
    </source>
</evidence>
<dbReference type="RefSeq" id="WP_036631366.1">
    <property type="nucleotide sequence ID" value="NZ_CAUWCU010000001.1"/>
</dbReference>
<evidence type="ECO:0000256" key="1">
    <source>
        <dbReference type="ARBA" id="ARBA00002607"/>
    </source>
</evidence>
<keyword evidence="4 14" id="KW-0444">Lipid biosynthesis</keyword>
<keyword evidence="10" id="KW-0753">Steroid metabolism</keyword>
<feature type="binding site" evidence="13">
    <location>
        <begin position="63"/>
        <end position="64"/>
    </location>
    <ligand>
        <name>NADP(+)</name>
        <dbReference type="ChEBI" id="CHEBI:58349"/>
    </ligand>
</feature>
<comment type="catalytic activity">
    <reaction evidence="11 14">
        <text>a (3R)-hydroxyacyl-[ACP] + NADP(+) = a 3-oxoacyl-[ACP] + NADPH + H(+)</text>
        <dbReference type="Rhea" id="RHEA:17397"/>
        <dbReference type="Rhea" id="RHEA-COMP:9916"/>
        <dbReference type="Rhea" id="RHEA-COMP:9945"/>
        <dbReference type="ChEBI" id="CHEBI:15378"/>
        <dbReference type="ChEBI" id="CHEBI:57783"/>
        <dbReference type="ChEBI" id="CHEBI:58349"/>
        <dbReference type="ChEBI" id="CHEBI:78776"/>
        <dbReference type="ChEBI" id="CHEBI:78827"/>
        <dbReference type="EC" id="1.1.1.100"/>
    </reaction>
</comment>
<dbReference type="Pfam" id="PF13561">
    <property type="entry name" value="adh_short_C2"/>
    <property type="match status" value="1"/>
</dbReference>
<dbReference type="InterPro" id="IPR050259">
    <property type="entry name" value="SDR"/>
</dbReference>
<dbReference type="AlphaFoldDB" id="A0A4D7B3M3"/>
<accession>A0A4D7B3M3</accession>
<evidence type="ECO:0000313" key="16">
    <source>
        <dbReference type="EMBL" id="QCI61052.1"/>
    </source>
</evidence>
<feature type="binding site" evidence="13">
    <location>
        <position position="90"/>
    </location>
    <ligand>
        <name>NADP(+)</name>
        <dbReference type="ChEBI" id="CHEBI:58349"/>
    </ligand>
</feature>
<feature type="domain" description="Ketoreductase" evidence="15">
    <location>
        <begin position="6"/>
        <end position="186"/>
    </location>
</feature>
<dbReference type="InterPro" id="IPR020904">
    <property type="entry name" value="Sc_DH/Rdtase_CS"/>
</dbReference>
<comment type="subunit">
    <text evidence="14">Homotetramer.</text>
</comment>
<dbReference type="UniPathway" id="UPA00094"/>